<keyword evidence="1" id="KW-1133">Transmembrane helix</keyword>
<dbReference type="EMBL" id="MFGO01000001">
    <property type="protein sequence ID" value="OGF41922.1"/>
    <property type="molecule type" value="Genomic_DNA"/>
</dbReference>
<evidence type="ECO:0000256" key="1">
    <source>
        <dbReference type="SAM" id="Phobius"/>
    </source>
</evidence>
<sequence>MNKFFTKWKAFFCGSDDLTHEEVKRYFNFTLSNLSSILIIISLIIILNSFLAALFLGLGIYLVIFTIFSNEYYNFMIFYSLRSIEKNTLNTDKKINALQKAIARKNRRNSFRKRR</sequence>
<accession>A0A1F5TSI2</accession>
<name>A0A1F5TSI2_9BACT</name>
<reference evidence="2 3" key="1">
    <citation type="journal article" date="2016" name="Nat. Commun.">
        <title>Thousands of microbial genomes shed light on interconnected biogeochemical processes in an aquifer system.</title>
        <authorList>
            <person name="Anantharaman K."/>
            <person name="Brown C.T."/>
            <person name="Hug L.A."/>
            <person name="Sharon I."/>
            <person name="Castelle C.J."/>
            <person name="Probst A.J."/>
            <person name="Thomas B.C."/>
            <person name="Singh A."/>
            <person name="Wilkins M.J."/>
            <person name="Karaoz U."/>
            <person name="Brodie E.L."/>
            <person name="Williams K.H."/>
            <person name="Hubbard S.S."/>
            <person name="Banfield J.F."/>
        </authorList>
    </citation>
    <scope>NUCLEOTIDE SEQUENCE [LARGE SCALE GENOMIC DNA]</scope>
</reference>
<gene>
    <name evidence="2" type="ORF">A2531_04805</name>
</gene>
<dbReference type="AlphaFoldDB" id="A0A1F5TSI2"/>
<keyword evidence="1" id="KW-0812">Transmembrane</keyword>
<protein>
    <submittedName>
        <fullName evidence="2">Uncharacterized protein</fullName>
    </submittedName>
</protein>
<feature type="transmembrane region" description="Helical" evidence="1">
    <location>
        <begin position="53"/>
        <end position="73"/>
    </location>
</feature>
<keyword evidence="1" id="KW-0472">Membrane</keyword>
<dbReference type="Proteomes" id="UP000177579">
    <property type="component" value="Unassembled WGS sequence"/>
</dbReference>
<evidence type="ECO:0000313" key="3">
    <source>
        <dbReference type="Proteomes" id="UP000177579"/>
    </source>
</evidence>
<proteinExistence type="predicted"/>
<evidence type="ECO:0000313" key="2">
    <source>
        <dbReference type="EMBL" id="OGF41922.1"/>
    </source>
</evidence>
<feature type="transmembrane region" description="Helical" evidence="1">
    <location>
        <begin position="26"/>
        <end position="47"/>
    </location>
</feature>
<comment type="caution">
    <text evidence="2">The sequence shown here is derived from an EMBL/GenBank/DDBJ whole genome shotgun (WGS) entry which is preliminary data.</text>
</comment>
<organism evidence="2 3">
    <name type="scientific">Candidatus Falkowbacteria bacterium RIFOXYD2_FULL_34_120</name>
    <dbReference type="NCBI Taxonomy" id="1798007"/>
    <lineage>
        <taxon>Bacteria</taxon>
        <taxon>Candidatus Falkowiibacteriota</taxon>
    </lineage>
</organism>